<keyword evidence="3" id="KW-1185">Reference proteome</keyword>
<sequence length="178" mass="19291">MAAIGIIVLLVSLAVYNNAAPVSEPTGESETTTADGVQLVEYIEVIDIVPEVVALIPETTDAATEQSTHEVAKRSVLGNPNNGFVSNFEAANEESGLVGRIKVLPSWVRISAKITQKTGVNGRRLSLKHQVTASSLATFLHKKSLYCRCSCGFKRLRPESSQQWVQCTLSWRSEEGSC</sequence>
<gene>
    <name evidence="2" type="ORF">IPOD504_LOCUS3806</name>
</gene>
<dbReference type="Proteomes" id="UP000837857">
    <property type="component" value="Chromosome 14"/>
</dbReference>
<evidence type="ECO:0000313" key="2">
    <source>
        <dbReference type="EMBL" id="CAH2042422.1"/>
    </source>
</evidence>
<protein>
    <submittedName>
        <fullName evidence="2">Uncharacterized protein</fullName>
    </submittedName>
</protein>
<accession>A0ABN8HYU5</accession>
<feature type="non-terminal residue" evidence="2">
    <location>
        <position position="1"/>
    </location>
</feature>
<feature type="chain" id="PRO_5047320037" evidence="1">
    <location>
        <begin position="20"/>
        <end position="178"/>
    </location>
</feature>
<keyword evidence="1" id="KW-0732">Signal</keyword>
<dbReference type="EMBL" id="OW152826">
    <property type="protein sequence ID" value="CAH2042422.1"/>
    <property type="molecule type" value="Genomic_DNA"/>
</dbReference>
<evidence type="ECO:0000256" key="1">
    <source>
        <dbReference type="SAM" id="SignalP"/>
    </source>
</evidence>
<organism evidence="2 3">
    <name type="scientific">Iphiclides podalirius</name>
    <name type="common">scarce swallowtail</name>
    <dbReference type="NCBI Taxonomy" id="110791"/>
    <lineage>
        <taxon>Eukaryota</taxon>
        <taxon>Metazoa</taxon>
        <taxon>Ecdysozoa</taxon>
        <taxon>Arthropoda</taxon>
        <taxon>Hexapoda</taxon>
        <taxon>Insecta</taxon>
        <taxon>Pterygota</taxon>
        <taxon>Neoptera</taxon>
        <taxon>Endopterygota</taxon>
        <taxon>Lepidoptera</taxon>
        <taxon>Glossata</taxon>
        <taxon>Ditrysia</taxon>
        <taxon>Papilionoidea</taxon>
        <taxon>Papilionidae</taxon>
        <taxon>Papilioninae</taxon>
        <taxon>Iphiclides</taxon>
    </lineage>
</organism>
<reference evidence="2" key="1">
    <citation type="submission" date="2022-03" db="EMBL/GenBank/DDBJ databases">
        <authorList>
            <person name="Martin H S."/>
        </authorList>
    </citation>
    <scope>NUCLEOTIDE SEQUENCE</scope>
</reference>
<feature type="signal peptide" evidence="1">
    <location>
        <begin position="1"/>
        <end position="19"/>
    </location>
</feature>
<name>A0ABN8HYU5_9NEOP</name>
<evidence type="ECO:0000313" key="3">
    <source>
        <dbReference type="Proteomes" id="UP000837857"/>
    </source>
</evidence>
<proteinExistence type="predicted"/>